<evidence type="ECO:0000313" key="3">
    <source>
        <dbReference type="Proteomes" id="UP000321393"/>
    </source>
</evidence>
<evidence type="ECO:0000313" key="1">
    <source>
        <dbReference type="EMBL" id="KAA0063845.1"/>
    </source>
</evidence>
<dbReference type="AlphaFoldDB" id="A0A5D3DWS2"/>
<organism evidence="2 4">
    <name type="scientific">Cucumis melo var. makuwa</name>
    <name type="common">Oriental melon</name>
    <dbReference type="NCBI Taxonomy" id="1194695"/>
    <lineage>
        <taxon>Eukaryota</taxon>
        <taxon>Viridiplantae</taxon>
        <taxon>Streptophyta</taxon>
        <taxon>Embryophyta</taxon>
        <taxon>Tracheophyta</taxon>
        <taxon>Spermatophyta</taxon>
        <taxon>Magnoliopsida</taxon>
        <taxon>eudicotyledons</taxon>
        <taxon>Gunneridae</taxon>
        <taxon>Pentapetalae</taxon>
        <taxon>rosids</taxon>
        <taxon>fabids</taxon>
        <taxon>Cucurbitales</taxon>
        <taxon>Cucurbitaceae</taxon>
        <taxon>Benincaseae</taxon>
        <taxon>Cucumis</taxon>
    </lineage>
</organism>
<gene>
    <name evidence="2" type="ORF">E5676_scaffold258G00170</name>
    <name evidence="1" type="ORF">E6C27_scaffold827G00720</name>
</gene>
<evidence type="ECO:0000313" key="4">
    <source>
        <dbReference type="Proteomes" id="UP000321947"/>
    </source>
</evidence>
<dbReference type="Pfam" id="PF05910">
    <property type="entry name" value="DUF868"/>
    <property type="match status" value="1"/>
</dbReference>
<dbReference type="PANTHER" id="PTHR31972:SF3">
    <property type="entry name" value="OS09G0416600 PROTEIN"/>
    <property type="match status" value="1"/>
</dbReference>
<dbReference type="InterPro" id="IPR008586">
    <property type="entry name" value="DUF868_pln"/>
</dbReference>
<proteinExistence type="predicted"/>
<name>A0A5D3DWS2_CUCMM</name>
<dbReference type="Proteomes" id="UP000321393">
    <property type="component" value="Unassembled WGS sequence"/>
</dbReference>
<comment type="caution">
    <text evidence="2">The sequence shown here is derived from an EMBL/GenBank/DDBJ whole genome shotgun (WGS) entry which is preliminary data.</text>
</comment>
<protein>
    <submittedName>
        <fullName evidence="2">DUF868 domain-containing protein</fullName>
    </submittedName>
</protein>
<accession>A0A5D3DWS2</accession>
<reference evidence="3 4" key="1">
    <citation type="submission" date="2019-08" db="EMBL/GenBank/DDBJ databases">
        <title>Draft genome sequences of two oriental melons (Cucumis melo L. var makuwa).</title>
        <authorList>
            <person name="Kwon S.-Y."/>
        </authorList>
    </citation>
    <scope>NUCLEOTIDE SEQUENCE [LARGE SCALE GENOMIC DNA]</scope>
    <source>
        <strain evidence="4">cv. Chang Bougi</strain>
        <strain evidence="3">cv. SW 3</strain>
        <tissue evidence="2">Leaf</tissue>
    </source>
</reference>
<dbReference type="EMBL" id="SSTE01002217">
    <property type="protein sequence ID" value="KAA0063845.1"/>
    <property type="molecule type" value="Genomic_DNA"/>
</dbReference>
<dbReference type="STRING" id="1194695.A0A5D3DWS2"/>
<dbReference type="Proteomes" id="UP000321947">
    <property type="component" value="Unassembled WGS sequence"/>
</dbReference>
<dbReference type="EMBL" id="SSTD01002257">
    <property type="protein sequence ID" value="TYK28206.1"/>
    <property type="molecule type" value="Genomic_DNA"/>
</dbReference>
<sequence length="110" mass="13019">MTLLVGNMIKEAFKKTRAVKLPQILQTLILKSFSNYNDNDLGLMFSVDGKRVLEIERLKWKFRGNERIKVAGVQMDVYWDVYNLVFELEKENRGNALFMMRVEEENEEQI</sequence>
<dbReference type="PANTHER" id="PTHR31972">
    <property type="entry name" value="EXPRESSED PROTEIN"/>
    <property type="match status" value="1"/>
</dbReference>
<evidence type="ECO:0000313" key="2">
    <source>
        <dbReference type="EMBL" id="TYK28206.1"/>
    </source>
</evidence>
<dbReference type="OrthoDB" id="1894291at2759"/>